<dbReference type="RefSeq" id="XP_009222940.1">
    <property type="nucleotide sequence ID" value="XM_009224676.1"/>
</dbReference>
<dbReference type="VEuPathDB" id="FungiDB:GGTG_06854"/>
<proteinExistence type="predicted"/>
<feature type="transmembrane region" description="Helical" evidence="2">
    <location>
        <begin position="255"/>
        <end position="277"/>
    </location>
</feature>
<sequence length="466" mass="47266">MRPHGAAVEIAAWLLWLTCVAADGPPRFAAMDAVPALEARWYPPLVVDAVPANLLVKRQDVLSCDAGFHNCLDVGSGGSCCENSKWCFINKQGAAKCCGAGSSCSESMNCPTSQFQCNDTRTVTTTAPGGSTSVSTETFPACCGRKCATSSFRCPSSMGDGCCGYGSTCASGSKCLAARSQTPTGFVPQVPEGCTTSQISCPSSVGGGCCPVGRSCTRVGSVVACATVPALPTDGSITVDQNGGGDGGMSTGAKAGIAIGVVLGAAVVIGIATWLCIRNRRRRRGTASYGSQDVSQIHDGGSGVGSGYGPRSRASVPMIVGGGSTIGGGAGAGVGSDRGGALSGTASEVRYPTADYFGPDAVAGPYTDVDSPTTQREATPGFDRGVPSHPDEPSHIVAPVELDSGRSVSGKSDVTNLSNMDARALSMYSQTPAAPDDVGSRFELYGSETPAQLHSDEAPRGREQPR</sequence>
<reference evidence="5" key="5">
    <citation type="submission" date="2018-04" db="UniProtKB">
        <authorList>
            <consortium name="EnsemblFungi"/>
        </authorList>
    </citation>
    <scope>IDENTIFICATION</scope>
    <source>
        <strain evidence="5">R3-111a-1</strain>
    </source>
</reference>
<keyword evidence="2" id="KW-0472">Membrane</keyword>
<feature type="region of interest" description="Disordered" evidence="1">
    <location>
        <begin position="287"/>
        <end position="310"/>
    </location>
</feature>
<evidence type="ECO:0008006" key="7">
    <source>
        <dbReference type="Google" id="ProtNLM"/>
    </source>
</evidence>
<dbReference type="STRING" id="644352.J3P007"/>
<name>J3P007_GAET3</name>
<reference evidence="4" key="2">
    <citation type="submission" date="2010-07" db="EMBL/GenBank/DDBJ databases">
        <authorList>
            <consortium name="The Broad Institute Genome Sequencing Platform"/>
            <consortium name="Broad Institute Genome Sequencing Center for Infectious Disease"/>
            <person name="Ma L.-J."/>
            <person name="Dead R."/>
            <person name="Young S."/>
            <person name="Zeng Q."/>
            <person name="Koehrsen M."/>
            <person name="Alvarado L."/>
            <person name="Berlin A."/>
            <person name="Chapman S.B."/>
            <person name="Chen Z."/>
            <person name="Freedman E."/>
            <person name="Gellesch M."/>
            <person name="Goldberg J."/>
            <person name="Griggs A."/>
            <person name="Gujja S."/>
            <person name="Heilman E.R."/>
            <person name="Heiman D."/>
            <person name="Hepburn T."/>
            <person name="Howarth C."/>
            <person name="Jen D."/>
            <person name="Larson L."/>
            <person name="Mehta T."/>
            <person name="Neiman D."/>
            <person name="Pearson M."/>
            <person name="Roberts A."/>
            <person name="Saif S."/>
            <person name="Shea T."/>
            <person name="Shenoy N."/>
            <person name="Sisk P."/>
            <person name="Stolte C."/>
            <person name="Sykes S."/>
            <person name="Walk T."/>
            <person name="White J."/>
            <person name="Yandava C."/>
            <person name="Haas B."/>
            <person name="Nusbaum C."/>
            <person name="Birren B."/>
        </authorList>
    </citation>
    <scope>NUCLEOTIDE SEQUENCE</scope>
    <source>
        <strain evidence="4">R3-111a-1</strain>
    </source>
</reference>
<feature type="compositionally biased region" description="Basic and acidic residues" evidence="1">
    <location>
        <begin position="454"/>
        <end position="466"/>
    </location>
</feature>
<feature type="region of interest" description="Disordered" evidence="1">
    <location>
        <begin position="428"/>
        <end position="466"/>
    </location>
</feature>
<evidence type="ECO:0000313" key="4">
    <source>
        <dbReference type="EMBL" id="EJT76940.1"/>
    </source>
</evidence>
<keyword evidence="3" id="KW-0732">Signal</keyword>
<accession>J3P007</accession>
<feature type="signal peptide" evidence="3">
    <location>
        <begin position="1"/>
        <end position="22"/>
    </location>
</feature>
<gene>
    <name evidence="5" type="primary">20347312</name>
    <name evidence="4" type="ORF">GGTG_06854</name>
</gene>
<evidence type="ECO:0000256" key="2">
    <source>
        <dbReference type="SAM" id="Phobius"/>
    </source>
</evidence>
<dbReference type="OrthoDB" id="4499262at2759"/>
<organism evidence="4">
    <name type="scientific">Gaeumannomyces tritici (strain R3-111a-1)</name>
    <name type="common">Wheat and barley take-all root rot fungus</name>
    <name type="synonym">Gaeumannomyces graminis var. tritici</name>
    <dbReference type="NCBI Taxonomy" id="644352"/>
    <lineage>
        <taxon>Eukaryota</taxon>
        <taxon>Fungi</taxon>
        <taxon>Dikarya</taxon>
        <taxon>Ascomycota</taxon>
        <taxon>Pezizomycotina</taxon>
        <taxon>Sordariomycetes</taxon>
        <taxon>Sordariomycetidae</taxon>
        <taxon>Magnaporthales</taxon>
        <taxon>Magnaporthaceae</taxon>
        <taxon>Gaeumannomyces</taxon>
    </lineage>
</organism>
<dbReference type="HOGENOM" id="CLU_029957_0_0_1"/>
<reference evidence="5" key="4">
    <citation type="journal article" date="2015" name="G3 (Bethesda)">
        <title>Genome sequences of three phytopathogenic species of the Magnaporthaceae family of fungi.</title>
        <authorList>
            <person name="Okagaki L.H."/>
            <person name="Nunes C.C."/>
            <person name="Sailsbery J."/>
            <person name="Clay B."/>
            <person name="Brown D."/>
            <person name="John T."/>
            <person name="Oh Y."/>
            <person name="Young N."/>
            <person name="Fitzgerald M."/>
            <person name="Haas B.J."/>
            <person name="Zeng Q."/>
            <person name="Young S."/>
            <person name="Adiconis X."/>
            <person name="Fan L."/>
            <person name="Levin J.Z."/>
            <person name="Mitchell T.K."/>
            <person name="Okubara P.A."/>
            <person name="Farman M.L."/>
            <person name="Kohn L.M."/>
            <person name="Birren B."/>
            <person name="Ma L.-J."/>
            <person name="Dean R.A."/>
        </authorList>
    </citation>
    <scope>NUCLEOTIDE SEQUENCE</scope>
    <source>
        <strain evidence="5">R3-111a-1</strain>
    </source>
</reference>
<dbReference type="GeneID" id="20347312"/>
<dbReference type="Proteomes" id="UP000006039">
    <property type="component" value="Unassembled WGS sequence"/>
</dbReference>
<dbReference type="AlphaFoldDB" id="J3P007"/>
<evidence type="ECO:0000256" key="1">
    <source>
        <dbReference type="SAM" id="MobiDB-lite"/>
    </source>
</evidence>
<evidence type="ECO:0000313" key="6">
    <source>
        <dbReference type="Proteomes" id="UP000006039"/>
    </source>
</evidence>
<feature type="region of interest" description="Disordered" evidence="1">
    <location>
        <begin position="362"/>
        <end position="394"/>
    </location>
</feature>
<dbReference type="EnsemblFungi" id="EJT76940">
    <property type="protein sequence ID" value="EJT76940"/>
    <property type="gene ID" value="GGTG_06854"/>
</dbReference>
<evidence type="ECO:0000256" key="3">
    <source>
        <dbReference type="SAM" id="SignalP"/>
    </source>
</evidence>
<feature type="chain" id="PRO_5015094705" description="Mid2 domain-containing protein" evidence="3">
    <location>
        <begin position="23"/>
        <end position="466"/>
    </location>
</feature>
<dbReference type="EMBL" id="GL385397">
    <property type="protein sequence ID" value="EJT76940.1"/>
    <property type="molecule type" value="Genomic_DNA"/>
</dbReference>
<keyword evidence="6" id="KW-1185">Reference proteome</keyword>
<dbReference type="eggNOG" id="ENOG502RJED">
    <property type="taxonomic scope" value="Eukaryota"/>
</dbReference>
<protein>
    <recommendedName>
        <fullName evidence="7">Mid2 domain-containing protein</fullName>
    </recommendedName>
</protein>
<keyword evidence="2" id="KW-0812">Transmembrane</keyword>
<keyword evidence="2" id="KW-1133">Transmembrane helix</keyword>
<reference evidence="6" key="1">
    <citation type="submission" date="2010-07" db="EMBL/GenBank/DDBJ databases">
        <title>The genome sequence of Gaeumannomyces graminis var. tritici strain R3-111a-1.</title>
        <authorList>
            <consortium name="The Broad Institute Genome Sequencing Platform"/>
            <person name="Ma L.-J."/>
            <person name="Dead R."/>
            <person name="Young S."/>
            <person name="Zeng Q."/>
            <person name="Koehrsen M."/>
            <person name="Alvarado L."/>
            <person name="Berlin A."/>
            <person name="Chapman S.B."/>
            <person name="Chen Z."/>
            <person name="Freedman E."/>
            <person name="Gellesch M."/>
            <person name="Goldberg J."/>
            <person name="Griggs A."/>
            <person name="Gujja S."/>
            <person name="Heilman E.R."/>
            <person name="Heiman D."/>
            <person name="Hepburn T."/>
            <person name="Howarth C."/>
            <person name="Jen D."/>
            <person name="Larson L."/>
            <person name="Mehta T."/>
            <person name="Neiman D."/>
            <person name="Pearson M."/>
            <person name="Roberts A."/>
            <person name="Saif S."/>
            <person name="Shea T."/>
            <person name="Shenoy N."/>
            <person name="Sisk P."/>
            <person name="Stolte C."/>
            <person name="Sykes S."/>
            <person name="Walk T."/>
            <person name="White J."/>
            <person name="Yandava C."/>
            <person name="Haas B."/>
            <person name="Nusbaum C."/>
            <person name="Birren B."/>
        </authorList>
    </citation>
    <scope>NUCLEOTIDE SEQUENCE [LARGE SCALE GENOMIC DNA]</scope>
    <source>
        <strain evidence="6">R3-111a-1</strain>
    </source>
</reference>
<reference evidence="4" key="3">
    <citation type="submission" date="2010-09" db="EMBL/GenBank/DDBJ databases">
        <title>Annotation of Gaeumannomyces graminis var. tritici R3-111a-1.</title>
        <authorList>
            <consortium name="The Broad Institute Genome Sequencing Platform"/>
            <person name="Ma L.-J."/>
            <person name="Dead R."/>
            <person name="Young S.K."/>
            <person name="Zeng Q."/>
            <person name="Gargeya S."/>
            <person name="Fitzgerald M."/>
            <person name="Haas B."/>
            <person name="Abouelleil A."/>
            <person name="Alvarado L."/>
            <person name="Arachchi H.M."/>
            <person name="Berlin A."/>
            <person name="Brown A."/>
            <person name="Chapman S.B."/>
            <person name="Chen Z."/>
            <person name="Dunbar C."/>
            <person name="Freedman E."/>
            <person name="Gearin G."/>
            <person name="Gellesch M."/>
            <person name="Goldberg J."/>
            <person name="Griggs A."/>
            <person name="Gujja S."/>
            <person name="Heiman D."/>
            <person name="Howarth C."/>
            <person name="Larson L."/>
            <person name="Lui A."/>
            <person name="MacDonald P.J.P."/>
            <person name="Mehta T."/>
            <person name="Montmayeur A."/>
            <person name="Murphy C."/>
            <person name="Neiman D."/>
            <person name="Pearson M."/>
            <person name="Priest M."/>
            <person name="Roberts A."/>
            <person name="Saif S."/>
            <person name="Shea T."/>
            <person name="Shenoy N."/>
            <person name="Sisk P."/>
            <person name="Stolte C."/>
            <person name="Sykes S."/>
            <person name="Yandava C."/>
            <person name="Wortman J."/>
            <person name="Nusbaum C."/>
            <person name="Birren B."/>
        </authorList>
    </citation>
    <scope>NUCLEOTIDE SEQUENCE</scope>
    <source>
        <strain evidence="4">R3-111a-1</strain>
    </source>
</reference>
<evidence type="ECO:0000313" key="5">
    <source>
        <dbReference type="EnsemblFungi" id="EJT76940"/>
    </source>
</evidence>